<sequence length="140" mass="15934">MKLADFDLFVVDGWLPPWPGPADLVMHYADGWEAFQRADAAFSLAVLDAEAEGWPRPSRVLDPAEVVPDDLSERARAAWCGGWCERMYAYLVINEAVQRGVVDPDQLFGVAAQAIEEFRARSFGSAPRNRRDRRSRRRRR</sequence>
<organism evidence="1 2">
    <name type="scientific">Azospirillum thermophilum</name>
    <dbReference type="NCBI Taxonomy" id="2202148"/>
    <lineage>
        <taxon>Bacteria</taxon>
        <taxon>Pseudomonadati</taxon>
        <taxon>Pseudomonadota</taxon>
        <taxon>Alphaproteobacteria</taxon>
        <taxon>Rhodospirillales</taxon>
        <taxon>Azospirillaceae</taxon>
        <taxon>Azospirillum</taxon>
    </lineage>
</organism>
<dbReference type="RefSeq" id="WP_109323825.1">
    <property type="nucleotide sequence ID" value="NZ_CP029352.1"/>
</dbReference>
<evidence type="ECO:0000313" key="2">
    <source>
        <dbReference type="Proteomes" id="UP000245629"/>
    </source>
</evidence>
<accession>A0A2S2CL19</accession>
<proteinExistence type="predicted"/>
<protein>
    <submittedName>
        <fullName evidence="1">Uncharacterized protein</fullName>
    </submittedName>
</protein>
<name>A0A2S2CL19_9PROT</name>
<keyword evidence="2" id="KW-1185">Reference proteome</keyword>
<dbReference type="KEGG" id="azz:DEW08_01370"/>
<dbReference type="OrthoDB" id="7864318at2"/>
<gene>
    <name evidence="1" type="ORF">DEW08_01370</name>
</gene>
<reference evidence="2" key="1">
    <citation type="submission" date="2018-05" db="EMBL/GenBank/DDBJ databases">
        <title>Azospirillum thermophila sp. nov., a novel isolated from hot spring.</title>
        <authorList>
            <person name="Zhao Z."/>
        </authorList>
    </citation>
    <scope>NUCLEOTIDE SEQUENCE [LARGE SCALE GENOMIC DNA]</scope>
    <source>
        <strain evidence="2">CFH 70021</strain>
    </source>
</reference>
<dbReference type="EMBL" id="CP029352">
    <property type="protein sequence ID" value="AWK85007.1"/>
    <property type="molecule type" value="Genomic_DNA"/>
</dbReference>
<evidence type="ECO:0000313" key="1">
    <source>
        <dbReference type="EMBL" id="AWK85007.1"/>
    </source>
</evidence>
<dbReference type="AlphaFoldDB" id="A0A2S2CL19"/>
<dbReference type="Proteomes" id="UP000245629">
    <property type="component" value="Chromosome 1"/>
</dbReference>